<gene>
    <name evidence="1" type="ORF">SKAU_G00136410</name>
</gene>
<evidence type="ECO:0000313" key="1">
    <source>
        <dbReference type="EMBL" id="KAJ8364810.1"/>
    </source>
</evidence>
<protein>
    <recommendedName>
        <fullName evidence="3">Tesmin/TSO1-like CXC domain-containing protein</fullName>
    </recommendedName>
</protein>
<dbReference type="OrthoDB" id="8944705at2759"/>
<sequence length="187" mass="20787">MLLHANHASQNGYKTTVIVSEDTDVMILCLGHCKEINCAMYLKCGTHNRTRYINMSSLAELHGDDLCDALVGVHAFTGCDSAAVWSHCLEGQPDIPEPNRHGWKTDDKGMLMLDWMRGPPAPMAVLELMACKCGRPCKLPDCSCLANKLKCTEMCKLQTCTNQREEDVEVAVTLDDYDDDDNDDDDD</sequence>
<proteinExistence type="predicted"/>
<dbReference type="PANTHER" id="PTHR46704">
    <property type="entry name" value="CXC DOMAIN-CONTAINING PROTEIN-RELATED"/>
    <property type="match status" value="1"/>
</dbReference>
<comment type="caution">
    <text evidence="1">The sequence shown here is derived from an EMBL/GenBank/DDBJ whole genome shotgun (WGS) entry which is preliminary data.</text>
</comment>
<dbReference type="PANTHER" id="PTHR46704:SF9">
    <property type="entry name" value="BHLH DOMAIN-CONTAINING PROTEIN"/>
    <property type="match status" value="1"/>
</dbReference>
<dbReference type="EMBL" id="JAINUF010000004">
    <property type="protein sequence ID" value="KAJ8364810.1"/>
    <property type="molecule type" value="Genomic_DNA"/>
</dbReference>
<name>A0A9Q1FRD8_SYNKA</name>
<dbReference type="AlphaFoldDB" id="A0A9Q1FRD8"/>
<dbReference type="Proteomes" id="UP001152622">
    <property type="component" value="Chromosome 4"/>
</dbReference>
<evidence type="ECO:0008006" key="3">
    <source>
        <dbReference type="Google" id="ProtNLM"/>
    </source>
</evidence>
<reference evidence="1" key="1">
    <citation type="journal article" date="2023" name="Science">
        <title>Genome structures resolve the early diversification of teleost fishes.</title>
        <authorList>
            <person name="Parey E."/>
            <person name="Louis A."/>
            <person name="Montfort J."/>
            <person name="Bouchez O."/>
            <person name="Roques C."/>
            <person name="Iampietro C."/>
            <person name="Lluch J."/>
            <person name="Castinel A."/>
            <person name="Donnadieu C."/>
            <person name="Desvignes T."/>
            <person name="Floi Bucao C."/>
            <person name="Jouanno E."/>
            <person name="Wen M."/>
            <person name="Mejri S."/>
            <person name="Dirks R."/>
            <person name="Jansen H."/>
            <person name="Henkel C."/>
            <person name="Chen W.J."/>
            <person name="Zahm M."/>
            <person name="Cabau C."/>
            <person name="Klopp C."/>
            <person name="Thompson A.W."/>
            <person name="Robinson-Rechavi M."/>
            <person name="Braasch I."/>
            <person name="Lecointre G."/>
            <person name="Bobe J."/>
            <person name="Postlethwait J.H."/>
            <person name="Berthelot C."/>
            <person name="Roest Crollius H."/>
            <person name="Guiguen Y."/>
        </authorList>
    </citation>
    <scope>NUCLEOTIDE SEQUENCE</scope>
    <source>
        <strain evidence="1">WJC10195</strain>
    </source>
</reference>
<organism evidence="1 2">
    <name type="scientific">Synaphobranchus kaupii</name>
    <name type="common">Kaup's arrowtooth eel</name>
    <dbReference type="NCBI Taxonomy" id="118154"/>
    <lineage>
        <taxon>Eukaryota</taxon>
        <taxon>Metazoa</taxon>
        <taxon>Chordata</taxon>
        <taxon>Craniata</taxon>
        <taxon>Vertebrata</taxon>
        <taxon>Euteleostomi</taxon>
        <taxon>Actinopterygii</taxon>
        <taxon>Neopterygii</taxon>
        <taxon>Teleostei</taxon>
        <taxon>Anguilliformes</taxon>
        <taxon>Synaphobranchidae</taxon>
        <taxon>Synaphobranchus</taxon>
    </lineage>
</organism>
<accession>A0A9Q1FRD8</accession>
<keyword evidence="2" id="KW-1185">Reference proteome</keyword>
<evidence type="ECO:0000313" key="2">
    <source>
        <dbReference type="Proteomes" id="UP001152622"/>
    </source>
</evidence>